<dbReference type="PANTHER" id="PTHR37283:SF1">
    <property type="entry name" value="PH DOMAIN-CONTAINING PROTEIN YHR131C"/>
    <property type="match status" value="1"/>
</dbReference>
<dbReference type="VEuPathDB" id="FungiDB:LCOR_04878.1"/>
<dbReference type="OrthoDB" id="5865767at2759"/>
<dbReference type="InterPro" id="IPR041681">
    <property type="entry name" value="PH_9"/>
</dbReference>
<dbReference type="PROSITE" id="PS50003">
    <property type="entry name" value="PH_DOMAIN"/>
    <property type="match status" value="1"/>
</dbReference>
<gene>
    <name evidence="3" type="ORF">LCOR_04878.1</name>
</gene>
<dbReference type="SUPFAM" id="SSF50729">
    <property type="entry name" value="PH domain-like"/>
    <property type="match status" value="1"/>
</dbReference>
<evidence type="ECO:0000313" key="3">
    <source>
        <dbReference type="EMBL" id="CDH53538.1"/>
    </source>
</evidence>
<dbReference type="Pfam" id="PF15410">
    <property type="entry name" value="PH_9"/>
    <property type="match status" value="1"/>
</dbReference>
<organism evidence="3 4">
    <name type="scientific">Lichtheimia corymbifera JMRC:FSU:9682</name>
    <dbReference type="NCBI Taxonomy" id="1263082"/>
    <lineage>
        <taxon>Eukaryota</taxon>
        <taxon>Fungi</taxon>
        <taxon>Fungi incertae sedis</taxon>
        <taxon>Mucoromycota</taxon>
        <taxon>Mucoromycotina</taxon>
        <taxon>Mucoromycetes</taxon>
        <taxon>Mucorales</taxon>
        <taxon>Lichtheimiaceae</taxon>
        <taxon>Lichtheimia</taxon>
    </lineage>
</organism>
<name>A0A068RTR6_9FUNG</name>
<dbReference type="STRING" id="1263082.A0A068RTR6"/>
<accession>A0A068RTR6</accession>
<dbReference type="EMBL" id="CBTN010000018">
    <property type="protein sequence ID" value="CDH53538.1"/>
    <property type="molecule type" value="Genomic_DNA"/>
</dbReference>
<proteinExistence type="predicted"/>
<evidence type="ECO:0000313" key="4">
    <source>
        <dbReference type="Proteomes" id="UP000027586"/>
    </source>
</evidence>
<dbReference type="InterPro" id="IPR011993">
    <property type="entry name" value="PH-like_dom_sf"/>
</dbReference>
<comment type="caution">
    <text evidence="3">The sequence shown here is derived from an EMBL/GenBank/DDBJ whole genome shotgun (WGS) entry which is preliminary data.</text>
</comment>
<evidence type="ECO:0000259" key="2">
    <source>
        <dbReference type="PROSITE" id="PS50003"/>
    </source>
</evidence>
<feature type="region of interest" description="Disordered" evidence="1">
    <location>
        <begin position="34"/>
        <end position="72"/>
    </location>
</feature>
<sequence>MSTLTAETTIREPNNTRRSMVSFDLSQHTSSSDFLFHPPALSRNSTASPPPSPMLSTPTDSTFMADDFSIKKPRPMSMPPLMMDIDDEPPDYLESVIHLPRWEKCKSLVLPREEEGHEELPPYKCTVFKMGPVRVKPEMDAPGVQTRWRHWRKYYIEVWGTMLRVYNSDPNSRASMLGWWLRGNNSKHQKPQPIMTMSLAGAEAKRALDYAKRPHVLRLTLADGPQWLIRLPSKVEMISWIEHMQAAINISLDLEQRPMPKFITLPHRRLAADTLTPRAVELELARERRRMAQHEILI</sequence>
<dbReference type="SMART" id="SM00233">
    <property type="entry name" value="PH"/>
    <property type="match status" value="1"/>
</dbReference>
<reference evidence="3" key="1">
    <citation type="submission" date="2013-08" db="EMBL/GenBank/DDBJ databases">
        <title>Gene expansion shapes genome architecture in the human pathogen Lichtheimia corymbifera: an evolutionary genomics analysis in the ancient terrestrial Mucorales (Mucoromycotina).</title>
        <authorList>
            <person name="Schwartze V.U."/>
            <person name="Winter S."/>
            <person name="Shelest E."/>
            <person name="Marcet-Houben M."/>
            <person name="Horn F."/>
            <person name="Wehner S."/>
            <person name="Hoffmann K."/>
            <person name="Riege K."/>
            <person name="Sammeth M."/>
            <person name="Nowrousian M."/>
            <person name="Valiante V."/>
            <person name="Linde J."/>
            <person name="Jacobsen I.D."/>
            <person name="Marz M."/>
            <person name="Brakhage A.A."/>
            <person name="Gabaldon T."/>
            <person name="Bocker S."/>
            <person name="Voigt K."/>
        </authorList>
    </citation>
    <scope>NUCLEOTIDE SEQUENCE [LARGE SCALE GENOMIC DNA]</scope>
    <source>
        <strain evidence="3">FSU 9682</strain>
    </source>
</reference>
<dbReference type="Gene3D" id="2.30.29.30">
    <property type="entry name" value="Pleckstrin-homology domain (PH domain)/Phosphotyrosine-binding domain (PTB)"/>
    <property type="match status" value="1"/>
</dbReference>
<dbReference type="AlphaFoldDB" id="A0A068RTR6"/>
<keyword evidence="4" id="KW-1185">Reference proteome</keyword>
<evidence type="ECO:0000256" key="1">
    <source>
        <dbReference type="SAM" id="MobiDB-lite"/>
    </source>
</evidence>
<dbReference type="InterPro" id="IPR001849">
    <property type="entry name" value="PH_domain"/>
</dbReference>
<protein>
    <recommendedName>
        <fullName evidence="2">PH domain-containing protein</fullName>
    </recommendedName>
</protein>
<dbReference type="Proteomes" id="UP000027586">
    <property type="component" value="Unassembled WGS sequence"/>
</dbReference>
<dbReference type="PANTHER" id="PTHR37283">
    <property type="entry name" value="PH DOMAIN-CONTAINING PROTEIN YHR131C"/>
    <property type="match status" value="1"/>
</dbReference>
<feature type="domain" description="PH" evidence="2">
    <location>
        <begin position="126"/>
        <end position="249"/>
    </location>
</feature>